<evidence type="ECO:0000256" key="1">
    <source>
        <dbReference type="SAM" id="MobiDB-lite"/>
    </source>
</evidence>
<accession>A0A4Z2EJM7</accession>
<proteinExistence type="predicted"/>
<evidence type="ECO:0000313" key="3">
    <source>
        <dbReference type="Proteomes" id="UP000314294"/>
    </source>
</evidence>
<dbReference type="Proteomes" id="UP000314294">
    <property type="component" value="Unassembled WGS sequence"/>
</dbReference>
<keyword evidence="3" id="KW-1185">Reference proteome</keyword>
<gene>
    <name evidence="2" type="ORF">EYF80_060853</name>
</gene>
<feature type="region of interest" description="Disordered" evidence="1">
    <location>
        <begin position="1"/>
        <end position="21"/>
    </location>
</feature>
<sequence length="147" mass="16701">MQAKPPRPPHCGAFKGGGSVGKQSAPLLALCLRPRRGSGERRSLMMGLVERDVRGRLSRLVLHDTAERRFMQEIAARVKQASLLFWRFELRLRNRVRTDLDRSSESGCLVLLHTAVEEAQGLEEEENRSASGWRPREEVHCGTWDLK</sequence>
<evidence type="ECO:0000313" key="2">
    <source>
        <dbReference type="EMBL" id="TNN28999.1"/>
    </source>
</evidence>
<reference evidence="2 3" key="1">
    <citation type="submission" date="2019-03" db="EMBL/GenBank/DDBJ databases">
        <title>First draft genome of Liparis tanakae, snailfish: a comprehensive survey of snailfish specific genes.</title>
        <authorList>
            <person name="Kim W."/>
            <person name="Song I."/>
            <person name="Jeong J.-H."/>
            <person name="Kim D."/>
            <person name="Kim S."/>
            <person name="Ryu S."/>
            <person name="Song J.Y."/>
            <person name="Lee S.K."/>
        </authorList>
    </citation>
    <scope>NUCLEOTIDE SEQUENCE [LARGE SCALE GENOMIC DNA]</scope>
    <source>
        <tissue evidence="2">Muscle</tissue>
    </source>
</reference>
<dbReference type="EMBL" id="SRLO01006185">
    <property type="protein sequence ID" value="TNN28999.1"/>
    <property type="molecule type" value="Genomic_DNA"/>
</dbReference>
<dbReference type="AlphaFoldDB" id="A0A4Z2EJM7"/>
<organism evidence="2 3">
    <name type="scientific">Liparis tanakae</name>
    <name type="common">Tanaka's snailfish</name>
    <dbReference type="NCBI Taxonomy" id="230148"/>
    <lineage>
        <taxon>Eukaryota</taxon>
        <taxon>Metazoa</taxon>
        <taxon>Chordata</taxon>
        <taxon>Craniata</taxon>
        <taxon>Vertebrata</taxon>
        <taxon>Euteleostomi</taxon>
        <taxon>Actinopterygii</taxon>
        <taxon>Neopterygii</taxon>
        <taxon>Teleostei</taxon>
        <taxon>Neoteleostei</taxon>
        <taxon>Acanthomorphata</taxon>
        <taxon>Eupercaria</taxon>
        <taxon>Perciformes</taxon>
        <taxon>Cottioidei</taxon>
        <taxon>Cottales</taxon>
        <taxon>Liparidae</taxon>
        <taxon>Liparis</taxon>
    </lineage>
</organism>
<comment type="caution">
    <text evidence="2">The sequence shown here is derived from an EMBL/GenBank/DDBJ whole genome shotgun (WGS) entry which is preliminary data.</text>
</comment>
<name>A0A4Z2EJM7_9TELE</name>
<protein>
    <submittedName>
        <fullName evidence="2">Uncharacterized protein</fullName>
    </submittedName>
</protein>